<dbReference type="Gene3D" id="2.60.120.620">
    <property type="entry name" value="q2cbj1_9rhob like domain"/>
    <property type="match status" value="1"/>
</dbReference>
<evidence type="ECO:0000259" key="5">
    <source>
        <dbReference type="SMART" id="SM00702"/>
    </source>
</evidence>
<dbReference type="GO" id="GO:0005506">
    <property type="term" value="F:iron ion binding"/>
    <property type="evidence" value="ECO:0007669"/>
    <property type="project" value="InterPro"/>
</dbReference>
<comment type="cofactor">
    <cofactor evidence="1">
        <name>L-ascorbate</name>
        <dbReference type="ChEBI" id="CHEBI:38290"/>
    </cofactor>
</comment>
<dbReference type="Proteomes" id="UP000660262">
    <property type="component" value="Unassembled WGS sequence"/>
</dbReference>
<gene>
    <name evidence="6" type="ORF">PPROV_000846700</name>
</gene>
<keyword evidence="3" id="KW-0560">Oxidoreductase</keyword>
<dbReference type="GO" id="GO:0051213">
    <property type="term" value="F:dioxygenase activity"/>
    <property type="evidence" value="ECO:0007669"/>
    <property type="project" value="UniProtKB-KW"/>
</dbReference>
<feature type="region of interest" description="Disordered" evidence="4">
    <location>
        <begin position="244"/>
        <end position="268"/>
    </location>
</feature>
<dbReference type="InterPro" id="IPR039210">
    <property type="entry name" value="OGFOD3"/>
</dbReference>
<evidence type="ECO:0000256" key="4">
    <source>
        <dbReference type="SAM" id="MobiDB-lite"/>
    </source>
</evidence>
<dbReference type="InterPro" id="IPR006620">
    <property type="entry name" value="Pro_4_hyd_alph"/>
</dbReference>
<keyword evidence="7" id="KW-1185">Reference proteome</keyword>
<proteinExistence type="predicted"/>
<evidence type="ECO:0000256" key="3">
    <source>
        <dbReference type="ARBA" id="ARBA00023002"/>
    </source>
</evidence>
<feature type="region of interest" description="Disordered" evidence="4">
    <location>
        <begin position="489"/>
        <end position="511"/>
    </location>
</feature>
<dbReference type="EMBL" id="BNJQ01000026">
    <property type="protein sequence ID" value="GHP09732.1"/>
    <property type="molecule type" value="Genomic_DNA"/>
</dbReference>
<organism evidence="6 7">
    <name type="scientific">Pycnococcus provasolii</name>
    <dbReference type="NCBI Taxonomy" id="41880"/>
    <lineage>
        <taxon>Eukaryota</taxon>
        <taxon>Viridiplantae</taxon>
        <taxon>Chlorophyta</taxon>
        <taxon>Pseudoscourfieldiophyceae</taxon>
        <taxon>Pseudoscourfieldiales</taxon>
        <taxon>Pycnococcaceae</taxon>
        <taxon>Pycnococcus</taxon>
    </lineage>
</organism>
<sequence length="552" mass="58892">MSEAVVSLRVPLAGGFDKTADGASLDVSHDFRPEDPSCRFGSVVVTWLQGTHEPKSSCVPWPSPVDLNACKARIRKASKLEREENACEWVCVVEAPKRLERVHREEEEPPPSGGEDVWREHATALYHASGGDALRDADTGNVTRELERWRDAFVDVAMKALAENTKQSIHAALGDQDGADDTSANEPDLLVRKKDAPRPGDDAASAAMRKAQAVQGALVTKRSTASRQALTVADHEHLDAPLTWRAPPHAARDNGGGGGGDDNDDDARSAPALYRDVYAHRAKHARRRVVADGALSPKLCRTLAGVAVVALHSANATSRGGEAHVRVDDPSALSSLFIGEAGHEAASAVRGALSAVTSAAERHFDEPAGRLRIAGALLTRLEIPPADAAYDYTQRHIDKANVRSYDYSCLVYLNDASEEDGAATRHPGQFAGGNFRFVDASMDEVVVPRQGRFVCFTSGADNLHAVDAVLSGHRFVLAVWLTLQDDDADADNGSEVTSSTPAAADESAPDLSHLRHEVDAKIAAMVKELGLSPEQVRALEAAAVQRGVGGGR</sequence>
<dbReference type="SMART" id="SM00702">
    <property type="entry name" value="P4Hc"/>
    <property type="match status" value="1"/>
</dbReference>
<dbReference type="OrthoDB" id="427071at2759"/>
<dbReference type="PANTHER" id="PTHR14650:SF1">
    <property type="entry name" value="2-OXOGLUTARATE AND IRON-DEPENDENT OXYGENASE DOMAIN-CONTAINING PROTEIN 3"/>
    <property type="match status" value="1"/>
</dbReference>
<comment type="caution">
    <text evidence="6">The sequence shown here is derived from an EMBL/GenBank/DDBJ whole genome shotgun (WGS) entry which is preliminary data.</text>
</comment>
<protein>
    <submittedName>
        <fullName evidence="6">2-oxoglutarate and iron-dependent oxygenase domain-containing protein 3</fullName>
    </submittedName>
</protein>
<dbReference type="GO" id="GO:0016020">
    <property type="term" value="C:membrane"/>
    <property type="evidence" value="ECO:0007669"/>
    <property type="project" value="TreeGrafter"/>
</dbReference>
<evidence type="ECO:0000256" key="1">
    <source>
        <dbReference type="ARBA" id="ARBA00001961"/>
    </source>
</evidence>
<dbReference type="InterPro" id="IPR044862">
    <property type="entry name" value="Pro_4_hyd_alph_FE2OG_OXY"/>
</dbReference>
<feature type="compositionally biased region" description="Basic and acidic residues" evidence="4">
    <location>
        <begin position="189"/>
        <end position="201"/>
    </location>
</feature>
<dbReference type="PANTHER" id="PTHR14650">
    <property type="entry name" value="PROLYL HYDROXYLASE-RELATED"/>
    <property type="match status" value="1"/>
</dbReference>
<name>A0A830HRM8_9CHLO</name>
<feature type="domain" description="Prolyl 4-hydroxylase alpha subunit" evidence="5">
    <location>
        <begin position="286"/>
        <end position="482"/>
    </location>
</feature>
<feature type="region of interest" description="Disordered" evidence="4">
    <location>
        <begin position="171"/>
        <end position="208"/>
    </location>
</feature>
<dbReference type="Pfam" id="PF13640">
    <property type="entry name" value="2OG-FeII_Oxy_3"/>
    <property type="match status" value="1"/>
</dbReference>
<keyword evidence="2" id="KW-0223">Dioxygenase</keyword>
<evidence type="ECO:0000313" key="7">
    <source>
        <dbReference type="Proteomes" id="UP000660262"/>
    </source>
</evidence>
<accession>A0A830HRM8</accession>
<reference evidence="6" key="1">
    <citation type="submission" date="2020-10" db="EMBL/GenBank/DDBJ databases">
        <title>Unveiling of a novel bifunctional photoreceptor, Dualchrome1, isolated from a cosmopolitan green alga.</title>
        <authorList>
            <person name="Suzuki S."/>
            <person name="Kawachi M."/>
        </authorList>
    </citation>
    <scope>NUCLEOTIDE SEQUENCE</scope>
    <source>
        <strain evidence="6">NIES 2893</strain>
    </source>
</reference>
<dbReference type="GO" id="GO:0016705">
    <property type="term" value="F:oxidoreductase activity, acting on paired donors, with incorporation or reduction of molecular oxygen"/>
    <property type="evidence" value="ECO:0007669"/>
    <property type="project" value="InterPro"/>
</dbReference>
<evidence type="ECO:0000313" key="6">
    <source>
        <dbReference type="EMBL" id="GHP09732.1"/>
    </source>
</evidence>
<evidence type="ECO:0000256" key="2">
    <source>
        <dbReference type="ARBA" id="ARBA00022964"/>
    </source>
</evidence>
<dbReference type="AlphaFoldDB" id="A0A830HRM8"/>
<dbReference type="GO" id="GO:0031418">
    <property type="term" value="F:L-ascorbic acid binding"/>
    <property type="evidence" value="ECO:0007669"/>
    <property type="project" value="InterPro"/>
</dbReference>